<dbReference type="PROSITE" id="PS51318">
    <property type="entry name" value="TAT"/>
    <property type="match status" value="1"/>
</dbReference>
<dbReference type="PIRSF" id="PIRSF017082">
    <property type="entry name" value="YflP"/>
    <property type="match status" value="1"/>
</dbReference>
<comment type="caution">
    <text evidence="3">The sequence shown here is derived from an EMBL/GenBank/DDBJ whole genome shotgun (WGS) entry which is preliminary data.</text>
</comment>
<comment type="similarity">
    <text evidence="1">Belongs to the UPF0065 (bug) family.</text>
</comment>
<protein>
    <submittedName>
        <fullName evidence="3">Tripartite tricarboxylate transporter substrate binding protein</fullName>
    </submittedName>
</protein>
<feature type="chain" id="PRO_5043948150" evidence="2">
    <location>
        <begin position="27"/>
        <end position="326"/>
    </location>
</feature>
<evidence type="ECO:0000256" key="2">
    <source>
        <dbReference type="SAM" id="SignalP"/>
    </source>
</evidence>
<proteinExistence type="inferred from homology"/>
<dbReference type="AlphaFoldDB" id="A0AAW9Q1T2"/>
<dbReference type="Gene3D" id="3.40.190.150">
    <property type="entry name" value="Bordetella uptake gene, domain 1"/>
    <property type="match status" value="1"/>
</dbReference>
<dbReference type="InterPro" id="IPR006311">
    <property type="entry name" value="TAT_signal"/>
</dbReference>
<dbReference type="EMBL" id="JAZIBG010000020">
    <property type="protein sequence ID" value="MEF7614008.1"/>
    <property type="molecule type" value="Genomic_DNA"/>
</dbReference>
<gene>
    <name evidence="3" type="ORF">V4F39_08810</name>
</gene>
<dbReference type="SUPFAM" id="SSF53850">
    <property type="entry name" value="Periplasmic binding protein-like II"/>
    <property type="match status" value="1"/>
</dbReference>
<feature type="signal peptide" evidence="2">
    <location>
        <begin position="1"/>
        <end position="26"/>
    </location>
</feature>
<reference evidence="3 4" key="1">
    <citation type="submission" date="2024-02" db="EMBL/GenBank/DDBJ databases">
        <title>Genome sequence of Aquincola sp. MAHUQ-54.</title>
        <authorList>
            <person name="Huq M.A."/>
        </authorList>
    </citation>
    <scope>NUCLEOTIDE SEQUENCE [LARGE SCALE GENOMIC DNA]</scope>
    <source>
        <strain evidence="3 4">MAHUQ-54</strain>
    </source>
</reference>
<dbReference type="RefSeq" id="WP_332288948.1">
    <property type="nucleotide sequence ID" value="NZ_JAZIBG010000020.1"/>
</dbReference>
<accession>A0AAW9Q1T2</accession>
<organism evidence="3 4">
    <name type="scientific">Aquincola agrisoli</name>
    <dbReference type="NCBI Taxonomy" id="3119538"/>
    <lineage>
        <taxon>Bacteria</taxon>
        <taxon>Pseudomonadati</taxon>
        <taxon>Pseudomonadota</taxon>
        <taxon>Betaproteobacteria</taxon>
        <taxon>Burkholderiales</taxon>
        <taxon>Sphaerotilaceae</taxon>
        <taxon>Aquincola</taxon>
    </lineage>
</organism>
<sequence length="326" mass="33931">MATRRTWIHRAAALVASAAFTLPALAQQPFPARPVTLVVPFPAGGITDQIARALGQKLQEQLGQTVVVDNRPGGGGQIAAQAVKQAPADGHTLFIAATEMVAINPGLYRKFSYDPLKDFDPVTTLFSSPLVLVLPKASPVGTVGELVAAGKAKQGLNFASQGIGSIGHLLGEQFRAKTGAPMNHVAYKGSAPALQDVMGAQVDMMFDPVITTSPLITSGKLKAIGIAATKRAPALPDVKTLAELGVPGVDASVWFGLLAKAGTPAPVVARLNEEVLKALKGPDLGKRFGDQGLEPMPMTPAQFGAFMKDETTRWSALVKSSGATVE</sequence>
<dbReference type="CDD" id="cd13578">
    <property type="entry name" value="PBP2_Bug27"/>
    <property type="match status" value="1"/>
</dbReference>
<dbReference type="Proteomes" id="UP001336250">
    <property type="component" value="Unassembled WGS sequence"/>
</dbReference>
<evidence type="ECO:0000313" key="4">
    <source>
        <dbReference type="Proteomes" id="UP001336250"/>
    </source>
</evidence>
<dbReference type="InterPro" id="IPR005064">
    <property type="entry name" value="BUG"/>
</dbReference>
<dbReference type="InterPro" id="IPR042100">
    <property type="entry name" value="Bug_dom1"/>
</dbReference>
<dbReference type="PANTHER" id="PTHR42928">
    <property type="entry name" value="TRICARBOXYLATE-BINDING PROTEIN"/>
    <property type="match status" value="1"/>
</dbReference>
<keyword evidence="2" id="KW-0732">Signal</keyword>
<dbReference type="Pfam" id="PF03401">
    <property type="entry name" value="TctC"/>
    <property type="match status" value="1"/>
</dbReference>
<evidence type="ECO:0000256" key="1">
    <source>
        <dbReference type="ARBA" id="ARBA00006987"/>
    </source>
</evidence>
<evidence type="ECO:0000313" key="3">
    <source>
        <dbReference type="EMBL" id="MEF7614008.1"/>
    </source>
</evidence>
<dbReference type="PANTHER" id="PTHR42928:SF5">
    <property type="entry name" value="BLR1237 PROTEIN"/>
    <property type="match status" value="1"/>
</dbReference>
<name>A0AAW9Q1T2_9BURK</name>
<keyword evidence="4" id="KW-1185">Reference proteome</keyword>
<dbReference type="Gene3D" id="3.40.190.10">
    <property type="entry name" value="Periplasmic binding protein-like II"/>
    <property type="match status" value="1"/>
</dbReference>